<protein>
    <submittedName>
        <fullName evidence="1">Uncharacterized protein</fullName>
    </submittedName>
</protein>
<keyword evidence="2" id="KW-1185">Reference proteome</keyword>
<dbReference type="EMBL" id="CM047580">
    <property type="protein sequence ID" value="KAI9920870.1"/>
    <property type="molecule type" value="Genomic_DNA"/>
</dbReference>
<sequence>MIPTLYWAQSALIQALERHNVFGLVTDGKALTKWQSRLLALMEGSSAAQRVGWELMLTTMRQSPFERLEALAVKLLERVVKVLKQQQSRKEENEDTEKATFSACGVAQVLLLHVEKYSPDTRREMLELLGKLLQPLVALLSTCKSNLVVTLMDLIATLLRSSPNSLRSYATKIESACVATLFSCADVDKLKAHRATVCLALLCNVFDQPQQMWLQMAQKALAAAHQQLDLFASKRFTLPSAEEVMGKKLWVQGAASRQLPLYQRADVTLNRMNWALNALCELVSARTLTQCRGQISEREVQQILPDIILFARRALGIRADEVGKHTGVSDDGERLPICVIYAVLPRVYALALRTLSSFVERAGICALRHASTITRALLLASESVGDGEDLQALANATAVCARRMGASTVEKLGIPLLNELMMRSKRSLGETKATTDAAMTLAAQQNDAKDRGKSKKRKRQAAAAATLAALNESRRVADQARFVSMRDERVGALSLTTILTAVASCVSVYGSLLPEDCRSLVNEFTLKALQCRQNVRSSHANDAIDPVTLALLSGTVTADHTGSHGMNLLCGIQYWQRRVAGSGGASSALELVALNAGEAILHPRAPPMTINVHEGPKNEGKASGGFSRTNSHGVRLVTLAGDAMDWDENESEDAETEQKIVQQKQESVKPDAGTVLDDGEEEDEDEEEDYDDSHVPNASTAIVTDLEMDEAEANNKGHDKVDDVPAVQHASNSEDKKLPTAAVVEEEEEDDFPDIVIDDD</sequence>
<organism evidence="1 2">
    <name type="scientific">Peronosclerospora sorghi</name>
    <dbReference type="NCBI Taxonomy" id="230839"/>
    <lineage>
        <taxon>Eukaryota</taxon>
        <taxon>Sar</taxon>
        <taxon>Stramenopiles</taxon>
        <taxon>Oomycota</taxon>
        <taxon>Peronosporomycetes</taxon>
        <taxon>Peronosporales</taxon>
        <taxon>Peronosporaceae</taxon>
        <taxon>Peronosclerospora</taxon>
    </lineage>
</organism>
<proteinExistence type="predicted"/>
<dbReference type="Proteomes" id="UP001163321">
    <property type="component" value="Chromosome 1"/>
</dbReference>
<name>A0ACC0WS47_9STRA</name>
<comment type="caution">
    <text evidence="1">The sequence shown here is derived from an EMBL/GenBank/DDBJ whole genome shotgun (WGS) entry which is preliminary data.</text>
</comment>
<gene>
    <name evidence="1" type="ORF">PsorP6_001753</name>
</gene>
<evidence type="ECO:0000313" key="2">
    <source>
        <dbReference type="Proteomes" id="UP001163321"/>
    </source>
</evidence>
<accession>A0ACC0WS47</accession>
<evidence type="ECO:0000313" key="1">
    <source>
        <dbReference type="EMBL" id="KAI9920870.1"/>
    </source>
</evidence>
<reference evidence="1 2" key="1">
    <citation type="journal article" date="2022" name="bioRxiv">
        <title>The genome of the oomycete Peronosclerospora sorghi, a cosmopolitan pathogen of maize and sorghum, is inflated with dispersed pseudogenes.</title>
        <authorList>
            <person name="Fletcher K."/>
            <person name="Martin F."/>
            <person name="Isakeit T."/>
            <person name="Cavanaugh K."/>
            <person name="Magill C."/>
            <person name="Michelmore R."/>
        </authorList>
    </citation>
    <scope>NUCLEOTIDE SEQUENCE [LARGE SCALE GENOMIC DNA]</scope>
    <source>
        <strain evidence="1">P6</strain>
    </source>
</reference>